<keyword evidence="3" id="KW-1185">Reference proteome</keyword>
<evidence type="ECO:0000256" key="1">
    <source>
        <dbReference type="SAM" id="MobiDB-lite"/>
    </source>
</evidence>
<proteinExistence type="predicted"/>
<gene>
    <name evidence="2" type="ORF">SV7mr_02180</name>
</gene>
<dbReference type="AlphaFoldDB" id="A0A517SNP9"/>
<evidence type="ECO:0000313" key="2">
    <source>
        <dbReference type="EMBL" id="QDT57734.1"/>
    </source>
</evidence>
<reference evidence="2 3" key="1">
    <citation type="submission" date="2019-02" db="EMBL/GenBank/DDBJ databases">
        <title>Deep-cultivation of Planctomycetes and their phenomic and genomic characterization uncovers novel biology.</title>
        <authorList>
            <person name="Wiegand S."/>
            <person name="Jogler M."/>
            <person name="Boedeker C."/>
            <person name="Pinto D."/>
            <person name="Vollmers J."/>
            <person name="Rivas-Marin E."/>
            <person name="Kohn T."/>
            <person name="Peeters S.H."/>
            <person name="Heuer A."/>
            <person name="Rast P."/>
            <person name="Oberbeckmann S."/>
            <person name="Bunk B."/>
            <person name="Jeske O."/>
            <person name="Meyerdierks A."/>
            <person name="Storesund J.E."/>
            <person name="Kallscheuer N."/>
            <person name="Luecker S."/>
            <person name="Lage O.M."/>
            <person name="Pohl T."/>
            <person name="Merkel B.J."/>
            <person name="Hornburger P."/>
            <person name="Mueller R.-W."/>
            <person name="Bruemmer F."/>
            <person name="Labrenz M."/>
            <person name="Spormann A.M."/>
            <person name="Op den Camp H."/>
            <person name="Overmann J."/>
            <person name="Amann R."/>
            <person name="Jetten M.S.M."/>
            <person name="Mascher T."/>
            <person name="Medema M.H."/>
            <person name="Devos D.P."/>
            <person name="Kaster A.-K."/>
            <person name="Ovreas L."/>
            <person name="Rohde M."/>
            <person name="Galperin M.Y."/>
            <person name="Jogler C."/>
        </authorList>
    </citation>
    <scope>NUCLEOTIDE SEQUENCE [LARGE SCALE GENOMIC DNA]</scope>
    <source>
        <strain evidence="2 3">SV_7m_r</strain>
    </source>
</reference>
<dbReference type="Proteomes" id="UP000315003">
    <property type="component" value="Chromosome"/>
</dbReference>
<feature type="region of interest" description="Disordered" evidence="1">
    <location>
        <begin position="1"/>
        <end position="34"/>
    </location>
</feature>
<organism evidence="2 3">
    <name type="scientific">Stieleria bergensis</name>
    <dbReference type="NCBI Taxonomy" id="2528025"/>
    <lineage>
        <taxon>Bacteria</taxon>
        <taxon>Pseudomonadati</taxon>
        <taxon>Planctomycetota</taxon>
        <taxon>Planctomycetia</taxon>
        <taxon>Pirellulales</taxon>
        <taxon>Pirellulaceae</taxon>
        <taxon>Stieleria</taxon>
    </lineage>
</organism>
<evidence type="ECO:0000313" key="3">
    <source>
        <dbReference type="Proteomes" id="UP000315003"/>
    </source>
</evidence>
<dbReference type="EMBL" id="CP036272">
    <property type="protein sequence ID" value="QDT57734.1"/>
    <property type="molecule type" value="Genomic_DNA"/>
</dbReference>
<protein>
    <submittedName>
        <fullName evidence="2">Uncharacterized protein</fullName>
    </submittedName>
</protein>
<accession>A0A517SNP9</accession>
<feature type="compositionally biased region" description="Polar residues" evidence="1">
    <location>
        <begin position="1"/>
        <end position="14"/>
    </location>
</feature>
<sequence>MFLANTNFGSSNNAIRLDDDSGESAGSTPKPPTVLGFDACPEPFHSAFPKKLCPLSYKYPTIELLQIRGPLDYDRQGLLGEVTETSNLFPLPAR</sequence>
<name>A0A517SNP9_9BACT</name>